<comment type="subcellular location">
    <subcellularLocation>
        <location evidence="1">Mitochondrion</location>
    </subcellularLocation>
</comment>
<evidence type="ECO:0000256" key="4">
    <source>
        <dbReference type="ARBA" id="ARBA00022843"/>
    </source>
</evidence>
<keyword evidence="16" id="KW-1185">Reference proteome</keyword>
<gene>
    <name evidence="15" type="ORF">QR680_017628</name>
</gene>
<dbReference type="HAMAP" id="MF_00368">
    <property type="entry name" value="Ribosomal_bL12"/>
    <property type="match status" value="1"/>
</dbReference>
<keyword evidence="5" id="KW-0809">Transit peptide</keyword>
<evidence type="ECO:0000259" key="14">
    <source>
        <dbReference type="Pfam" id="PF16320"/>
    </source>
</evidence>
<proteinExistence type="inferred from homology"/>
<keyword evidence="6" id="KW-0689">Ribosomal protein</keyword>
<evidence type="ECO:0000256" key="2">
    <source>
        <dbReference type="ARBA" id="ARBA00007197"/>
    </source>
</evidence>
<dbReference type="InterPro" id="IPR008932">
    <property type="entry name" value="Ribosomal_bL12_oligo"/>
</dbReference>
<keyword evidence="9" id="KW-0687">Ribonucleoprotein</keyword>
<dbReference type="PANTHER" id="PTHR45987">
    <property type="entry name" value="39S RIBOSOMAL PROTEIN L12"/>
    <property type="match status" value="1"/>
</dbReference>
<evidence type="ECO:0000256" key="6">
    <source>
        <dbReference type="ARBA" id="ARBA00022980"/>
    </source>
</evidence>
<dbReference type="Pfam" id="PF00542">
    <property type="entry name" value="Ribosomal_L12"/>
    <property type="match status" value="1"/>
</dbReference>
<dbReference type="PANTHER" id="PTHR45987:SF4">
    <property type="entry name" value="LARGE RIBOSOMAL SUBUNIT PROTEIN BL12M"/>
    <property type="match status" value="1"/>
</dbReference>
<evidence type="ECO:0000313" key="15">
    <source>
        <dbReference type="EMBL" id="KAK0404790.1"/>
    </source>
</evidence>
<dbReference type="GO" id="GO:0003729">
    <property type="term" value="F:mRNA binding"/>
    <property type="evidence" value="ECO:0007669"/>
    <property type="project" value="TreeGrafter"/>
</dbReference>
<keyword evidence="4" id="KW-0832">Ubl conjugation</keyword>
<evidence type="ECO:0000256" key="3">
    <source>
        <dbReference type="ARBA" id="ARBA00022499"/>
    </source>
</evidence>
<dbReference type="SUPFAM" id="SSF48300">
    <property type="entry name" value="Ribosomal protein L7/12, oligomerisation (N-terminal) domain"/>
    <property type="match status" value="1"/>
</dbReference>
<dbReference type="Pfam" id="PF16320">
    <property type="entry name" value="Ribosomal_L12_N"/>
    <property type="match status" value="1"/>
</dbReference>
<dbReference type="EMBL" id="JAUCMV010000004">
    <property type="protein sequence ID" value="KAK0404790.1"/>
    <property type="molecule type" value="Genomic_DNA"/>
</dbReference>
<keyword evidence="3" id="KW-1017">Isopeptide bond</keyword>
<dbReference type="CDD" id="cd00387">
    <property type="entry name" value="Ribosomal_L7_L12"/>
    <property type="match status" value="1"/>
</dbReference>
<evidence type="ECO:0000256" key="9">
    <source>
        <dbReference type="ARBA" id="ARBA00023274"/>
    </source>
</evidence>
<comment type="caution">
    <text evidence="15">The sequence shown here is derived from an EMBL/GenBank/DDBJ whole genome shotgun (WGS) entry which is preliminary data.</text>
</comment>
<accession>A0AA39HFX3</accession>
<evidence type="ECO:0000313" key="16">
    <source>
        <dbReference type="Proteomes" id="UP001175271"/>
    </source>
</evidence>
<dbReference type="InterPro" id="IPR013823">
    <property type="entry name" value="Ribosomal_bL12_C"/>
</dbReference>
<dbReference type="FunFam" id="3.30.1390.10:FF:000001">
    <property type="entry name" value="50S ribosomal protein L7/L12"/>
    <property type="match status" value="1"/>
</dbReference>
<organism evidence="15 16">
    <name type="scientific">Steinernema hermaphroditum</name>
    <dbReference type="NCBI Taxonomy" id="289476"/>
    <lineage>
        <taxon>Eukaryota</taxon>
        <taxon>Metazoa</taxon>
        <taxon>Ecdysozoa</taxon>
        <taxon>Nematoda</taxon>
        <taxon>Chromadorea</taxon>
        <taxon>Rhabditida</taxon>
        <taxon>Tylenchina</taxon>
        <taxon>Panagrolaimomorpha</taxon>
        <taxon>Strongyloidoidea</taxon>
        <taxon>Steinernematidae</taxon>
        <taxon>Steinernema</taxon>
    </lineage>
</organism>
<dbReference type="FunFam" id="1.20.5.710:FF:000006">
    <property type="entry name" value="39S ribosomal protein L12, mitochondrial"/>
    <property type="match status" value="1"/>
</dbReference>
<comment type="similarity">
    <text evidence="2">Belongs to the bacterial ribosomal protein bL12 family.</text>
</comment>
<comment type="function">
    <text evidence="10">As a component of the mitochondrial large ribosomal subunit, plays a role in mitochondrial translation. When present in mitochondria as a free protein not associated with the ribosome, associates with mitochondrial RNA polymerase POLRMT to activate transcription. Required for POLRMT stability.</text>
</comment>
<dbReference type="InterPro" id="IPR000206">
    <property type="entry name" value="Ribosomal_bL12"/>
</dbReference>
<evidence type="ECO:0000256" key="11">
    <source>
        <dbReference type="ARBA" id="ARBA00072684"/>
    </source>
</evidence>
<keyword evidence="8" id="KW-0496">Mitochondrion</keyword>
<dbReference type="Gene3D" id="3.30.1390.10">
    <property type="match status" value="1"/>
</dbReference>
<protein>
    <recommendedName>
        <fullName evidence="11">Large ribosomal subunit protein bL12m</fullName>
    </recommendedName>
    <alternativeName>
        <fullName evidence="12">39S ribosomal protein L12, mitochondrial</fullName>
    </alternativeName>
</protein>
<dbReference type="SUPFAM" id="SSF54736">
    <property type="entry name" value="ClpS-like"/>
    <property type="match status" value="1"/>
</dbReference>
<dbReference type="Gene3D" id="1.20.5.710">
    <property type="entry name" value="Single helix bin"/>
    <property type="match status" value="1"/>
</dbReference>
<evidence type="ECO:0000256" key="7">
    <source>
        <dbReference type="ARBA" id="ARBA00022990"/>
    </source>
</evidence>
<dbReference type="Proteomes" id="UP001175271">
    <property type="component" value="Unassembled WGS sequence"/>
</dbReference>
<feature type="domain" description="Large ribosomal subunit protein bL12 oligomerization" evidence="14">
    <location>
        <begin position="50"/>
        <end position="103"/>
    </location>
</feature>
<dbReference type="InterPro" id="IPR014719">
    <property type="entry name" value="Ribosomal_bL12_C/ClpS-like"/>
</dbReference>
<evidence type="ECO:0000256" key="12">
    <source>
        <dbReference type="ARBA" id="ARBA00075329"/>
    </source>
</evidence>
<evidence type="ECO:0000256" key="10">
    <source>
        <dbReference type="ARBA" id="ARBA00058301"/>
    </source>
</evidence>
<dbReference type="GO" id="GO:0005743">
    <property type="term" value="C:mitochondrial inner membrane"/>
    <property type="evidence" value="ECO:0007669"/>
    <property type="project" value="UniProtKB-ARBA"/>
</dbReference>
<sequence>MKLISSAVRYAGVVRVAGRRCFSAAAPAESPVDAGPAASTPDEPRVVSPKIQGLVDQIASLSLLEVSDLNYALKKKLNIPDTPMMAPGMMMAVGAAQPAAAEAAAEADIPQKMTFTVKLAKFEDGKKIALIKEIRNVMPNLNLVQAKKFVETAPVNVKEDLGKAEAEELKAALEKVGATIEIV</sequence>
<evidence type="ECO:0000256" key="1">
    <source>
        <dbReference type="ARBA" id="ARBA00004173"/>
    </source>
</evidence>
<evidence type="ECO:0000259" key="13">
    <source>
        <dbReference type="Pfam" id="PF00542"/>
    </source>
</evidence>
<dbReference type="GO" id="GO:0006412">
    <property type="term" value="P:translation"/>
    <property type="evidence" value="ECO:0007669"/>
    <property type="project" value="InterPro"/>
</dbReference>
<evidence type="ECO:0000256" key="8">
    <source>
        <dbReference type="ARBA" id="ARBA00023128"/>
    </source>
</evidence>
<keyword evidence="7" id="KW-0007">Acetylation</keyword>
<name>A0AA39HFX3_9BILA</name>
<dbReference type="GO" id="GO:0005762">
    <property type="term" value="C:mitochondrial large ribosomal subunit"/>
    <property type="evidence" value="ECO:0007669"/>
    <property type="project" value="TreeGrafter"/>
</dbReference>
<reference evidence="15" key="1">
    <citation type="submission" date="2023-06" db="EMBL/GenBank/DDBJ databases">
        <title>Genomic analysis of the entomopathogenic nematode Steinernema hermaphroditum.</title>
        <authorList>
            <person name="Schwarz E.M."/>
            <person name="Heppert J.K."/>
            <person name="Baniya A."/>
            <person name="Schwartz H.T."/>
            <person name="Tan C.-H."/>
            <person name="Antoshechkin I."/>
            <person name="Sternberg P.W."/>
            <person name="Goodrich-Blair H."/>
            <person name="Dillman A.R."/>
        </authorList>
    </citation>
    <scope>NUCLEOTIDE SEQUENCE</scope>
    <source>
        <strain evidence="15">PS9179</strain>
        <tissue evidence="15">Whole animal</tissue>
    </source>
</reference>
<dbReference type="InterPro" id="IPR036235">
    <property type="entry name" value="Ribosomal_bL12_oligo_N_sf"/>
</dbReference>
<dbReference type="GO" id="GO:0003735">
    <property type="term" value="F:structural constituent of ribosome"/>
    <property type="evidence" value="ECO:0007669"/>
    <property type="project" value="InterPro"/>
</dbReference>
<evidence type="ECO:0000256" key="5">
    <source>
        <dbReference type="ARBA" id="ARBA00022946"/>
    </source>
</evidence>
<feature type="domain" description="Large ribosomal subunit protein bL12 C-terminal" evidence="13">
    <location>
        <begin position="115"/>
        <end position="182"/>
    </location>
</feature>
<dbReference type="AlphaFoldDB" id="A0AA39HFX3"/>